<evidence type="ECO:0000256" key="7">
    <source>
        <dbReference type="PROSITE-ProRule" id="PRU01379"/>
    </source>
</evidence>
<gene>
    <name evidence="11" type="ORF">WI372_00635</name>
</gene>
<dbReference type="SUPFAM" id="SSF53187">
    <property type="entry name" value="Zn-dependent exopeptidases"/>
    <property type="match status" value="1"/>
</dbReference>
<dbReference type="EMBL" id="JBBHLI010000001">
    <property type="protein sequence ID" value="MEK9499483.1"/>
    <property type="molecule type" value="Genomic_DNA"/>
</dbReference>
<dbReference type="CDD" id="cd06905">
    <property type="entry name" value="M14-like"/>
    <property type="match status" value="1"/>
</dbReference>
<dbReference type="PRINTS" id="PR00765">
    <property type="entry name" value="CRBOXYPTASEA"/>
</dbReference>
<dbReference type="Proteomes" id="UP001484239">
    <property type="component" value="Unassembled WGS sequence"/>
</dbReference>
<name>A0ABU9E428_9BACT</name>
<comment type="similarity">
    <text evidence="2 7">Belongs to the peptidase M14 family.</text>
</comment>
<comment type="cofactor">
    <cofactor evidence="1">
        <name>Zn(2+)</name>
        <dbReference type="ChEBI" id="CHEBI:29105"/>
    </cofactor>
</comment>
<dbReference type="PANTHER" id="PTHR11705">
    <property type="entry name" value="PROTEASE FAMILY M14 CARBOXYPEPTIDASE A,B"/>
    <property type="match status" value="1"/>
</dbReference>
<feature type="domain" description="Peptidase M14" evidence="10">
    <location>
        <begin position="84"/>
        <end position="520"/>
    </location>
</feature>
<evidence type="ECO:0000256" key="4">
    <source>
        <dbReference type="ARBA" id="ARBA00022801"/>
    </source>
</evidence>
<evidence type="ECO:0000256" key="8">
    <source>
        <dbReference type="SAM" id="MobiDB-lite"/>
    </source>
</evidence>
<dbReference type="PROSITE" id="PS52035">
    <property type="entry name" value="PEPTIDASE_M14"/>
    <property type="match status" value="1"/>
</dbReference>
<evidence type="ECO:0000313" key="12">
    <source>
        <dbReference type="Proteomes" id="UP001484239"/>
    </source>
</evidence>
<protein>
    <submittedName>
        <fullName evidence="11">M14 family metallopeptidase</fullName>
    </submittedName>
</protein>
<keyword evidence="3" id="KW-0645">Protease</keyword>
<dbReference type="RefSeq" id="WP_405276217.1">
    <property type="nucleotide sequence ID" value="NZ_CP144380.1"/>
</dbReference>
<sequence>MIDRLFRGTPAVPALLVAFAAGPLALAGQTTPPEFVPATMPMEAERDPDTYVLESLGRHGPSHFPRVRLPEVEYEAGSTLTFDRYHTVDVMYEWLHRWADRYPNIVELYQVGTSLEGRPILQVTLTNKESGPPTDKPAAFFEGGRHSGEVTSSESVLWLIQHLVENYGSDPEITRLLDRAAIYLRPQNNPDGSNLYLHTAQTNRSSVRPVDNDNDGLYDEDPANDLDGDGIILQMRWRDPDGDWLQDERDPQGRLMRRAQEGEQGEWSMGREGIDDDGDGRTDEDGVGGLDLHRNYPENWRPMPGRDHTGRGWTQNGAGAYPLSEPETRSVVLFVLENPNIAVANSMDTRVPMHLRPPSTSKSEERMYAEDLAYYEHFDSVGLSITEYPWAGDVFHTYATRNNPDREGSPLFGHGPDFGYFYLGGIWYGDELWDGGSVGDIDGDGEQDDYDRLIWSDSVAAARDYAMPFKAWTPFQHPEYGEVEIGGWHPKFFSQNGPPEVLLKWARNQALFNLYMAQSLPDLSADAATVREVRTEDGYTEWAFTLTVRNSGRLPTALRQADLVKVVRPDELELSFDDGIRVGGNEAQVRFLDDDGQEVGFGGGSVRLGYLQPGEEREVELRFRTYEMDSFSGSWELLSTRGGVLRGTFEGG</sequence>
<keyword evidence="6" id="KW-0482">Metalloprotease</keyword>
<dbReference type="Gene3D" id="3.40.630.10">
    <property type="entry name" value="Zn peptidases"/>
    <property type="match status" value="1"/>
</dbReference>
<feature type="compositionally biased region" description="Basic and acidic residues" evidence="8">
    <location>
        <begin position="242"/>
        <end position="252"/>
    </location>
</feature>
<evidence type="ECO:0000256" key="5">
    <source>
        <dbReference type="ARBA" id="ARBA00022833"/>
    </source>
</evidence>
<dbReference type="Pfam" id="PF00246">
    <property type="entry name" value="Peptidase_M14"/>
    <property type="match status" value="1"/>
</dbReference>
<feature type="signal peptide" evidence="9">
    <location>
        <begin position="1"/>
        <end position="27"/>
    </location>
</feature>
<dbReference type="PANTHER" id="PTHR11705:SF143">
    <property type="entry name" value="SLL0236 PROTEIN"/>
    <property type="match status" value="1"/>
</dbReference>
<accession>A0ABU9E428</accession>
<dbReference type="SMART" id="SM00631">
    <property type="entry name" value="Zn_pept"/>
    <property type="match status" value="1"/>
</dbReference>
<comment type="caution">
    <text evidence="7">Lacks conserved residue(s) required for the propagation of feature annotation.</text>
</comment>
<feature type="chain" id="PRO_5045688100" evidence="9">
    <location>
        <begin position="28"/>
        <end position="652"/>
    </location>
</feature>
<feature type="region of interest" description="Disordered" evidence="8">
    <location>
        <begin position="242"/>
        <end position="305"/>
    </location>
</feature>
<evidence type="ECO:0000256" key="3">
    <source>
        <dbReference type="ARBA" id="ARBA00022670"/>
    </source>
</evidence>
<organism evidence="11 12">
    <name type="scientific">Gaopeijia maritima</name>
    <dbReference type="NCBI Taxonomy" id="3119007"/>
    <lineage>
        <taxon>Bacteria</taxon>
        <taxon>Pseudomonadati</taxon>
        <taxon>Gemmatimonadota</taxon>
        <taxon>Longimicrobiia</taxon>
        <taxon>Gaopeijiales</taxon>
        <taxon>Gaopeijiaceae</taxon>
        <taxon>Gaopeijia</taxon>
    </lineage>
</organism>
<evidence type="ECO:0000313" key="11">
    <source>
        <dbReference type="EMBL" id="MEK9499483.1"/>
    </source>
</evidence>
<evidence type="ECO:0000259" key="10">
    <source>
        <dbReference type="PROSITE" id="PS52035"/>
    </source>
</evidence>
<keyword evidence="5" id="KW-0862">Zinc</keyword>
<evidence type="ECO:0000256" key="1">
    <source>
        <dbReference type="ARBA" id="ARBA00001947"/>
    </source>
</evidence>
<keyword evidence="4" id="KW-0378">Hydrolase</keyword>
<proteinExistence type="inferred from homology"/>
<reference evidence="11 12" key="1">
    <citation type="submission" date="2024-02" db="EMBL/GenBank/DDBJ databases">
        <title>A novel Gemmatimonadota bacterium.</title>
        <authorList>
            <person name="Du Z.-J."/>
            <person name="Ye Y.-Q."/>
        </authorList>
    </citation>
    <scope>NUCLEOTIDE SEQUENCE [LARGE SCALE GENOMIC DNA]</scope>
    <source>
        <strain evidence="11 12">DH-20</strain>
    </source>
</reference>
<comment type="caution">
    <text evidence="11">The sequence shown here is derived from an EMBL/GenBank/DDBJ whole genome shotgun (WGS) entry which is preliminary data.</text>
</comment>
<dbReference type="InterPro" id="IPR000834">
    <property type="entry name" value="Peptidase_M14"/>
</dbReference>
<evidence type="ECO:0000256" key="2">
    <source>
        <dbReference type="ARBA" id="ARBA00005988"/>
    </source>
</evidence>
<evidence type="ECO:0000256" key="6">
    <source>
        <dbReference type="ARBA" id="ARBA00023049"/>
    </source>
</evidence>
<keyword evidence="12" id="KW-1185">Reference proteome</keyword>
<keyword evidence="9" id="KW-0732">Signal</keyword>
<evidence type="ECO:0000256" key="9">
    <source>
        <dbReference type="SAM" id="SignalP"/>
    </source>
</evidence>